<evidence type="ECO:0000313" key="1">
    <source>
        <dbReference type="EMBL" id="OOS20285.1"/>
    </source>
</evidence>
<keyword evidence="2" id="KW-1185">Reference proteome</keyword>
<protein>
    <submittedName>
        <fullName evidence="1">Uncharacterized protein</fullName>
    </submittedName>
</protein>
<evidence type="ECO:0000313" key="2">
    <source>
        <dbReference type="Proteomes" id="UP000189800"/>
    </source>
</evidence>
<accession>A0A1T0CD60</accession>
<comment type="caution">
    <text evidence="1">The sequence shown here is derived from an EMBL/GenBank/DDBJ whole genome shotgun (WGS) entry which is preliminary data.</text>
</comment>
<reference evidence="1 2" key="1">
    <citation type="submission" date="2017-02" db="EMBL/GenBank/DDBJ databases">
        <title>Draft genome sequence of Moraxella pluranimalium CCUG 54913T type strain.</title>
        <authorList>
            <person name="Salva-Serra F."/>
            <person name="Engstrom-Jakobsson H."/>
            <person name="Thorell K."/>
            <person name="Jaen-Luchoro D."/>
            <person name="Gonzales-Siles L."/>
            <person name="Karlsson R."/>
            <person name="Yazdan S."/>
            <person name="Boulund F."/>
            <person name="Johnning A."/>
            <person name="Engstrand L."/>
            <person name="Kristiansson E."/>
            <person name="Moore E."/>
        </authorList>
    </citation>
    <scope>NUCLEOTIDE SEQUENCE [LARGE SCALE GENOMIC DNA]</scope>
    <source>
        <strain evidence="1 2">CCUG 54913</strain>
    </source>
</reference>
<name>A0A1T0CD60_9GAMM</name>
<proteinExistence type="predicted"/>
<gene>
    <name evidence="1" type="ORF">B0680_10505</name>
</gene>
<dbReference type="EMBL" id="MUYU01000038">
    <property type="protein sequence ID" value="OOS20285.1"/>
    <property type="molecule type" value="Genomic_DNA"/>
</dbReference>
<dbReference type="STRING" id="470453.B0680_10505"/>
<dbReference type="Proteomes" id="UP000189800">
    <property type="component" value="Unassembled WGS sequence"/>
</dbReference>
<dbReference type="AlphaFoldDB" id="A0A1T0CD60"/>
<sequence length="72" mass="8726">MGEWCEFRDEFLTKWFIKINRQIKNDIKPSVGHWLGWWFFIGWSNKSGMSGHVKSGMGDHLEWNMHFIDFFT</sequence>
<organism evidence="1 2">
    <name type="scientific">Moraxella pluranimalium</name>
    <dbReference type="NCBI Taxonomy" id="470453"/>
    <lineage>
        <taxon>Bacteria</taxon>
        <taxon>Pseudomonadati</taxon>
        <taxon>Pseudomonadota</taxon>
        <taxon>Gammaproteobacteria</taxon>
        <taxon>Moraxellales</taxon>
        <taxon>Moraxellaceae</taxon>
        <taxon>Moraxella</taxon>
    </lineage>
</organism>